<evidence type="ECO:0000256" key="6">
    <source>
        <dbReference type="ARBA" id="ARBA00022552"/>
    </source>
</evidence>
<dbReference type="SUPFAM" id="SSF88697">
    <property type="entry name" value="PUA domain-like"/>
    <property type="match status" value="1"/>
</dbReference>
<reference evidence="15 16" key="1">
    <citation type="journal article" date="2020" name="Genome Biol. Evol.">
        <title>Comparative Genomics Underlines Multiple Roles of Profftella, an Obligate Symbiont of Psyllids: Providing Toxins, Vitamins, and Carotenoids.</title>
        <authorList>
            <person name="Nakabachi A."/>
            <person name="Piel J."/>
            <person name="Malenovsky I."/>
            <person name="Hirose Y."/>
        </authorList>
    </citation>
    <scope>NUCLEOTIDE SEQUENCE [LARGE SCALE GENOMIC DNA]</scope>
    <source>
        <strain evidence="15 16">Dco</strain>
    </source>
</reference>
<evidence type="ECO:0000259" key="13">
    <source>
        <dbReference type="Pfam" id="PF04452"/>
    </source>
</evidence>
<keyword evidence="8 12" id="KW-0808">Transferase</keyword>
<dbReference type="Pfam" id="PF20260">
    <property type="entry name" value="PUA_4"/>
    <property type="match status" value="1"/>
</dbReference>
<dbReference type="InterPro" id="IPR046886">
    <property type="entry name" value="RsmE_MTase_dom"/>
</dbReference>
<dbReference type="PIRSF" id="PIRSF015601">
    <property type="entry name" value="MTase_slr0722"/>
    <property type="match status" value="1"/>
</dbReference>
<dbReference type="Gene3D" id="2.40.240.20">
    <property type="entry name" value="Hypothetical PUA domain-like, domain 1"/>
    <property type="match status" value="1"/>
</dbReference>
<dbReference type="CDD" id="cd18084">
    <property type="entry name" value="RsmE-like"/>
    <property type="match status" value="1"/>
</dbReference>
<evidence type="ECO:0000256" key="2">
    <source>
        <dbReference type="ARBA" id="ARBA00005528"/>
    </source>
</evidence>
<dbReference type="InterPro" id="IPR006700">
    <property type="entry name" value="RsmE"/>
</dbReference>
<dbReference type="SUPFAM" id="SSF75217">
    <property type="entry name" value="alpha/beta knot"/>
    <property type="match status" value="1"/>
</dbReference>
<dbReference type="PANTHER" id="PTHR30027:SF3">
    <property type="entry name" value="16S RRNA (URACIL(1498)-N(3))-METHYLTRANSFERASE"/>
    <property type="match status" value="1"/>
</dbReference>
<dbReference type="InterPro" id="IPR029026">
    <property type="entry name" value="tRNA_m1G_MTases_N"/>
</dbReference>
<dbReference type="GO" id="GO:0005737">
    <property type="term" value="C:cytoplasm"/>
    <property type="evidence" value="ECO:0007669"/>
    <property type="project" value="UniProtKB-SubCell"/>
</dbReference>
<dbReference type="NCBIfam" id="TIGR00046">
    <property type="entry name" value="RsmE family RNA methyltransferase"/>
    <property type="match status" value="1"/>
</dbReference>
<organism evidence="15 16">
    <name type="scientific">Candidatus Profftella armatura</name>
    <name type="common">Diaphorina cf. continua</name>
    <dbReference type="NCBI Taxonomy" id="2661583"/>
    <lineage>
        <taxon>Bacteria</taxon>
        <taxon>Pseudomonadati</taxon>
        <taxon>Pseudomonadota</taxon>
        <taxon>Betaproteobacteria</taxon>
        <taxon>Candidatus Profftella</taxon>
    </lineage>
</organism>
<dbReference type="EMBL" id="AP023215">
    <property type="protein sequence ID" value="BCG49779.1"/>
    <property type="molecule type" value="Genomic_DNA"/>
</dbReference>
<evidence type="ECO:0000256" key="12">
    <source>
        <dbReference type="PIRNR" id="PIRNR015601"/>
    </source>
</evidence>
<evidence type="ECO:0000256" key="7">
    <source>
        <dbReference type="ARBA" id="ARBA00022603"/>
    </source>
</evidence>
<protein>
    <recommendedName>
        <fullName evidence="4 12">Ribosomal RNA small subunit methyltransferase E</fullName>
        <ecNumber evidence="3 12">2.1.1.193</ecNumber>
    </recommendedName>
</protein>
<keyword evidence="16" id="KW-1185">Reference proteome</keyword>
<evidence type="ECO:0000256" key="4">
    <source>
        <dbReference type="ARBA" id="ARBA00013673"/>
    </source>
</evidence>
<dbReference type="NCBIfam" id="NF008692">
    <property type="entry name" value="PRK11713.1-5"/>
    <property type="match status" value="1"/>
</dbReference>
<evidence type="ECO:0000256" key="8">
    <source>
        <dbReference type="ARBA" id="ARBA00022679"/>
    </source>
</evidence>
<evidence type="ECO:0000313" key="16">
    <source>
        <dbReference type="Proteomes" id="UP000595708"/>
    </source>
</evidence>
<evidence type="ECO:0000256" key="9">
    <source>
        <dbReference type="ARBA" id="ARBA00022691"/>
    </source>
</evidence>
<keyword evidence="9 12" id="KW-0949">S-adenosyl-L-methionine</keyword>
<dbReference type="InterPro" id="IPR015947">
    <property type="entry name" value="PUA-like_sf"/>
</dbReference>
<evidence type="ECO:0000259" key="14">
    <source>
        <dbReference type="Pfam" id="PF20260"/>
    </source>
</evidence>
<dbReference type="RefSeq" id="WP_201329764.1">
    <property type="nucleotide sequence ID" value="NZ_AP023215.1"/>
</dbReference>
<comment type="catalytic activity">
    <reaction evidence="11 12">
        <text>uridine(1498) in 16S rRNA + S-adenosyl-L-methionine = N(3)-methyluridine(1498) in 16S rRNA + S-adenosyl-L-homocysteine + H(+)</text>
        <dbReference type="Rhea" id="RHEA:42920"/>
        <dbReference type="Rhea" id="RHEA-COMP:10283"/>
        <dbReference type="Rhea" id="RHEA-COMP:10284"/>
        <dbReference type="ChEBI" id="CHEBI:15378"/>
        <dbReference type="ChEBI" id="CHEBI:57856"/>
        <dbReference type="ChEBI" id="CHEBI:59789"/>
        <dbReference type="ChEBI" id="CHEBI:65315"/>
        <dbReference type="ChEBI" id="CHEBI:74502"/>
        <dbReference type="EC" id="2.1.1.193"/>
    </reaction>
</comment>
<dbReference type="InterPro" id="IPR046887">
    <property type="entry name" value="RsmE_PUA-like"/>
</dbReference>
<dbReference type="GO" id="GO:0070042">
    <property type="term" value="F:rRNA (uridine-N3-)-methyltransferase activity"/>
    <property type="evidence" value="ECO:0007669"/>
    <property type="project" value="TreeGrafter"/>
</dbReference>
<proteinExistence type="inferred from homology"/>
<comment type="subcellular location">
    <subcellularLocation>
        <location evidence="1 12">Cytoplasm</location>
    </subcellularLocation>
</comment>
<evidence type="ECO:0000256" key="3">
    <source>
        <dbReference type="ARBA" id="ARBA00012328"/>
    </source>
</evidence>
<dbReference type="Pfam" id="PF04452">
    <property type="entry name" value="Methyltrans_RNA"/>
    <property type="match status" value="1"/>
</dbReference>
<name>A0A7R6W046_9PROT</name>
<keyword evidence="7 12" id="KW-0489">Methyltransferase</keyword>
<evidence type="ECO:0000256" key="5">
    <source>
        <dbReference type="ARBA" id="ARBA00022490"/>
    </source>
</evidence>
<sequence length="240" mass="27539">MLRFYYPIPFIIGQYLYLPDNIVNHLNVLHIKYRNTIILFNGFGGEYIAKLISIKKKILIKISSFSSSEMELPYTIILIQALPENRKFNLIIEKSVELGVKIIQPITTNRCVQLNNERITKKRIRWKNIIISATEQSGRNILPILAPNISFNNWLISKIFCKRILLSPRGKQKLSHWANNNQYTQKVELLIGPEGGFTEKEENLASKYGVIILSLGRRILRTETASLVALAILNGAWGEM</sequence>
<dbReference type="Gene3D" id="3.40.1280.10">
    <property type="match status" value="1"/>
</dbReference>
<evidence type="ECO:0000256" key="1">
    <source>
        <dbReference type="ARBA" id="ARBA00004496"/>
    </source>
</evidence>
<dbReference type="EC" id="2.1.1.193" evidence="3 12"/>
<dbReference type="AlphaFoldDB" id="A0A7R6W046"/>
<feature type="domain" description="Ribosomal RNA small subunit methyltransferase E PUA-like" evidence="14">
    <location>
        <begin position="18"/>
        <end position="62"/>
    </location>
</feature>
<dbReference type="GO" id="GO:0070475">
    <property type="term" value="P:rRNA base methylation"/>
    <property type="evidence" value="ECO:0007669"/>
    <property type="project" value="TreeGrafter"/>
</dbReference>
<accession>A0A7R6W046</accession>
<dbReference type="KEGG" id="parm:PADco_3590"/>
<evidence type="ECO:0000256" key="10">
    <source>
        <dbReference type="ARBA" id="ARBA00025699"/>
    </source>
</evidence>
<dbReference type="Proteomes" id="UP000595708">
    <property type="component" value="Chromosome"/>
</dbReference>
<keyword evidence="6 12" id="KW-0698">rRNA processing</keyword>
<feature type="domain" description="Ribosomal RNA small subunit methyltransferase E methyltransferase" evidence="13">
    <location>
        <begin position="71"/>
        <end position="233"/>
    </location>
</feature>
<evidence type="ECO:0000256" key="11">
    <source>
        <dbReference type="ARBA" id="ARBA00047944"/>
    </source>
</evidence>
<comment type="function">
    <text evidence="10 12">Specifically methylates the N3 position of the uracil ring of uridine 1498 (m3U1498) in 16S rRNA. Acts on the fully assembled 30S ribosomal subunit.</text>
</comment>
<comment type="similarity">
    <text evidence="2 12">Belongs to the RNA methyltransferase RsmE family.</text>
</comment>
<gene>
    <name evidence="15" type="primary">rsmE</name>
    <name evidence="15" type="ORF">PADco_3590</name>
</gene>
<dbReference type="InterPro" id="IPR029028">
    <property type="entry name" value="Alpha/beta_knot_MTases"/>
</dbReference>
<evidence type="ECO:0000313" key="15">
    <source>
        <dbReference type="EMBL" id="BCG49779.1"/>
    </source>
</evidence>
<keyword evidence="5 12" id="KW-0963">Cytoplasm</keyword>
<dbReference type="PANTHER" id="PTHR30027">
    <property type="entry name" value="RIBOSOMAL RNA SMALL SUBUNIT METHYLTRANSFERASE E"/>
    <property type="match status" value="1"/>
</dbReference>